<dbReference type="PANTHER" id="PTHR45947:SF3">
    <property type="entry name" value="SULFOQUINOVOSYL TRANSFERASE SQD2"/>
    <property type="match status" value="1"/>
</dbReference>
<dbReference type="GO" id="GO:0016758">
    <property type="term" value="F:hexosyltransferase activity"/>
    <property type="evidence" value="ECO:0007669"/>
    <property type="project" value="TreeGrafter"/>
</dbReference>
<dbReference type="Pfam" id="PF13439">
    <property type="entry name" value="Glyco_transf_4"/>
    <property type="match status" value="1"/>
</dbReference>
<keyword evidence="1" id="KW-0328">Glycosyltransferase</keyword>
<organism evidence="4">
    <name type="scientific">uncultured Solirubrobacteraceae bacterium</name>
    <dbReference type="NCBI Taxonomy" id="1162706"/>
    <lineage>
        <taxon>Bacteria</taxon>
        <taxon>Bacillati</taxon>
        <taxon>Actinomycetota</taxon>
        <taxon>Thermoleophilia</taxon>
        <taxon>Solirubrobacterales</taxon>
        <taxon>Solirubrobacteraceae</taxon>
        <taxon>environmental samples</taxon>
    </lineage>
</organism>
<feature type="non-terminal residue" evidence="4">
    <location>
        <position position="1"/>
    </location>
</feature>
<dbReference type="GO" id="GO:1901137">
    <property type="term" value="P:carbohydrate derivative biosynthetic process"/>
    <property type="evidence" value="ECO:0007669"/>
    <property type="project" value="UniProtKB-ARBA"/>
</dbReference>
<proteinExistence type="predicted"/>
<dbReference type="InterPro" id="IPR028098">
    <property type="entry name" value="Glyco_trans_4-like_N"/>
</dbReference>
<protein>
    <recommendedName>
        <fullName evidence="3">Glycosyltransferase subfamily 4-like N-terminal domain-containing protein</fullName>
    </recommendedName>
</protein>
<evidence type="ECO:0000259" key="3">
    <source>
        <dbReference type="Pfam" id="PF13439"/>
    </source>
</evidence>
<sequence length="328" mass="35134">QAGGELEATLERAGIEAHTIGGGSYRDPRTHRRIASLIDRHEPRAVHTHHFAGLASGVAAATLKRVPRVVHTEHAYQYLDERPALRRPLRWMSRFVDAFVLVGASMRGYYVEGVGVAAERVSVIVNGVDTARYREAADRAAARRAAGLPAGTLIGSAGRFATVKNFPMLLDAVALVRRTRPDVRLVLAGDGADRPALEEQARALGYGDAVHFLGWRSDTADVLRCLDVFALTSWTEGLPLVILEAMACGVPVVSTTVGDIPLILESGKTGHLVPPGDAAALADALAALVDDDVLRRRVGAAGQAFVRAEYSQHTMVERYLAAYGIPAP</sequence>
<keyword evidence="2" id="KW-0808">Transferase</keyword>
<accession>A0A6J4SC16</accession>
<dbReference type="PANTHER" id="PTHR45947">
    <property type="entry name" value="SULFOQUINOVOSYL TRANSFERASE SQD2"/>
    <property type="match status" value="1"/>
</dbReference>
<gene>
    <name evidence="4" type="ORF">AVDCRST_MAG38-2489</name>
</gene>
<reference evidence="4" key="1">
    <citation type="submission" date="2020-02" db="EMBL/GenBank/DDBJ databases">
        <authorList>
            <person name="Meier V. D."/>
        </authorList>
    </citation>
    <scope>NUCLEOTIDE SEQUENCE</scope>
    <source>
        <strain evidence="4">AVDCRST_MAG38</strain>
    </source>
</reference>
<feature type="domain" description="Glycosyltransferase subfamily 4-like N-terminal" evidence="3">
    <location>
        <begin position="18"/>
        <end position="132"/>
    </location>
</feature>
<evidence type="ECO:0000313" key="4">
    <source>
        <dbReference type="EMBL" id="CAA9488616.1"/>
    </source>
</evidence>
<dbReference type="InterPro" id="IPR050194">
    <property type="entry name" value="Glycosyltransferase_grp1"/>
</dbReference>
<name>A0A6J4SC16_9ACTN</name>
<evidence type="ECO:0000256" key="2">
    <source>
        <dbReference type="ARBA" id="ARBA00022679"/>
    </source>
</evidence>
<dbReference type="Gene3D" id="3.40.50.2000">
    <property type="entry name" value="Glycogen Phosphorylase B"/>
    <property type="match status" value="2"/>
</dbReference>
<dbReference type="EMBL" id="CADCVJ010000210">
    <property type="protein sequence ID" value="CAA9488616.1"/>
    <property type="molecule type" value="Genomic_DNA"/>
</dbReference>
<evidence type="ECO:0000256" key="1">
    <source>
        <dbReference type="ARBA" id="ARBA00022676"/>
    </source>
</evidence>
<dbReference type="SUPFAM" id="SSF53756">
    <property type="entry name" value="UDP-Glycosyltransferase/glycogen phosphorylase"/>
    <property type="match status" value="1"/>
</dbReference>
<dbReference type="AlphaFoldDB" id="A0A6J4SC16"/>
<dbReference type="Pfam" id="PF13692">
    <property type="entry name" value="Glyco_trans_1_4"/>
    <property type="match status" value="1"/>
</dbReference>